<comment type="caution">
    <text evidence="2">The sequence shown here is derived from an EMBL/GenBank/DDBJ whole genome shotgun (WGS) entry which is preliminary data.</text>
</comment>
<protein>
    <submittedName>
        <fullName evidence="2">Uncharacterized protein</fullName>
    </submittedName>
</protein>
<organism evidence="2 3">
    <name type="scientific">Burkholderia thailandensis</name>
    <dbReference type="NCBI Taxonomy" id="57975"/>
    <lineage>
        <taxon>Bacteria</taxon>
        <taxon>Pseudomonadati</taxon>
        <taxon>Pseudomonadota</taxon>
        <taxon>Betaproteobacteria</taxon>
        <taxon>Burkholderiales</taxon>
        <taxon>Burkholderiaceae</taxon>
        <taxon>Burkholderia</taxon>
        <taxon>pseudomallei group</taxon>
    </lineage>
</organism>
<dbReference type="EMBL" id="QXCT01000002">
    <property type="protein sequence ID" value="MDW9253847.1"/>
    <property type="molecule type" value="Genomic_DNA"/>
</dbReference>
<proteinExistence type="predicted"/>
<name>A0AAW9CYC7_BURTH</name>
<dbReference type="Proteomes" id="UP001272137">
    <property type="component" value="Unassembled WGS sequence"/>
</dbReference>
<feature type="compositionally biased region" description="Basic residues" evidence="1">
    <location>
        <begin position="1"/>
        <end position="12"/>
    </location>
</feature>
<dbReference type="AlphaFoldDB" id="A0AAW9CYC7"/>
<sequence length="49" mass="4988">MAAGRGARRPRRAPQAAGLGAPRACVRSSVPGAALRCRAPNHGIVRQAA</sequence>
<feature type="region of interest" description="Disordered" evidence="1">
    <location>
        <begin position="1"/>
        <end position="21"/>
    </location>
</feature>
<gene>
    <name evidence="2" type="ORF">C7S16_2697</name>
</gene>
<evidence type="ECO:0000313" key="3">
    <source>
        <dbReference type="Proteomes" id="UP001272137"/>
    </source>
</evidence>
<reference evidence="2" key="1">
    <citation type="submission" date="2018-08" db="EMBL/GenBank/DDBJ databases">
        <title>Identification of Burkholderia cepacia strains that express a Burkholderia pseudomallei-like capsular polysaccharide.</title>
        <authorList>
            <person name="Burtnick M.N."/>
            <person name="Vongsouvath M."/>
            <person name="Newton P."/>
            <person name="Wuthiekanun V."/>
            <person name="Limmathurotsakul D."/>
            <person name="Brett P.J."/>
            <person name="Chantratita N."/>
            <person name="Dance D.A."/>
        </authorList>
    </citation>
    <scope>NUCLEOTIDE SEQUENCE</scope>
    <source>
        <strain evidence="2">SBXCC001</strain>
    </source>
</reference>
<evidence type="ECO:0000256" key="1">
    <source>
        <dbReference type="SAM" id="MobiDB-lite"/>
    </source>
</evidence>
<accession>A0AAW9CYC7</accession>
<evidence type="ECO:0000313" key="2">
    <source>
        <dbReference type="EMBL" id="MDW9253847.1"/>
    </source>
</evidence>